<name>A0A645HCA2_9ZZZZ</name>
<dbReference type="EMBL" id="VSSQ01090913">
    <property type="protein sequence ID" value="MPN36658.1"/>
    <property type="molecule type" value="Genomic_DNA"/>
</dbReference>
<dbReference type="AlphaFoldDB" id="A0A645HCA2"/>
<evidence type="ECO:0000313" key="1">
    <source>
        <dbReference type="EMBL" id="MPN36658.1"/>
    </source>
</evidence>
<organism evidence="1">
    <name type="scientific">bioreactor metagenome</name>
    <dbReference type="NCBI Taxonomy" id="1076179"/>
    <lineage>
        <taxon>unclassified sequences</taxon>
        <taxon>metagenomes</taxon>
        <taxon>ecological metagenomes</taxon>
    </lineage>
</organism>
<gene>
    <name evidence="1" type="ORF">SDC9_184168</name>
</gene>
<proteinExistence type="predicted"/>
<accession>A0A645HCA2</accession>
<comment type="caution">
    <text evidence="1">The sequence shown here is derived from an EMBL/GenBank/DDBJ whole genome shotgun (WGS) entry which is preliminary data.</text>
</comment>
<protein>
    <submittedName>
        <fullName evidence="1">Uncharacterized protein</fullName>
    </submittedName>
</protein>
<reference evidence="1" key="1">
    <citation type="submission" date="2019-08" db="EMBL/GenBank/DDBJ databases">
        <authorList>
            <person name="Kucharzyk K."/>
            <person name="Murdoch R.W."/>
            <person name="Higgins S."/>
            <person name="Loffler F."/>
        </authorList>
    </citation>
    <scope>NUCLEOTIDE SEQUENCE</scope>
</reference>
<sequence>MTRITFSVFFIHDRIYQVVYPAGLTVTQQHFNLLFDSAEFIIRQACFILFQTDITAAAVPRIFLVEIDQQHPATAYSLLLHITDHGMDPFLKAFFSFLVYCTGDGDKLRFLPRRGKHDKGRFLLRNITDIAQAGERNQLLGDLLPAFAGSHGEHRLINVNIIRENTGIVP</sequence>